<evidence type="ECO:0000313" key="1">
    <source>
        <dbReference type="EMBL" id="BDI07999.1"/>
    </source>
</evidence>
<protein>
    <recommendedName>
        <fullName evidence="3">DUF721 domain-containing protein</fullName>
    </recommendedName>
</protein>
<reference evidence="1" key="1">
    <citation type="submission" date="2022-04" db="EMBL/GenBank/DDBJ databases">
        <title>Whole genome sequence of Sphaerotilus sp. FB-5.</title>
        <authorList>
            <person name="Takeda M."/>
            <person name="Narihara S."/>
            <person name="Akimoto M."/>
            <person name="Akimoto R."/>
            <person name="Nishiyashiki S."/>
            <person name="Murakami T."/>
        </authorList>
    </citation>
    <scope>NUCLEOTIDE SEQUENCE</scope>
    <source>
        <strain evidence="1">FB-5</strain>
    </source>
</reference>
<evidence type="ECO:0008006" key="3">
    <source>
        <dbReference type="Google" id="ProtNLM"/>
    </source>
</evidence>
<evidence type="ECO:0000313" key="2">
    <source>
        <dbReference type="Proteomes" id="UP001057498"/>
    </source>
</evidence>
<gene>
    <name evidence="1" type="ORF">CATMQ487_49690</name>
</gene>
<sequence length="102" mass="11286">MAVPDATPLRRALERCEPLLRLQQRLAAAHARMDAIRTFLPPGLAPFVKPGPVEDSGWTLFATGPAVAAKLRQMQPLLETALRQQGFEISSIKIRVQSTRSR</sequence>
<organism evidence="1 2">
    <name type="scientific">Sphaerotilus microaerophilus</name>
    <dbReference type="NCBI Taxonomy" id="2914710"/>
    <lineage>
        <taxon>Bacteria</taxon>
        <taxon>Pseudomonadati</taxon>
        <taxon>Pseudomonadota</taxon>
        <taxon>Betaproteobacteria</taxon>
        <taxon>Burkholderiales</taxon>
        <taxon>Sphaerotilaceae</taxon>
        <taxon>Sphaerotilus</taxon>
    </lineage>
</organism>
<accession>A0ABM7YTK5</accession>
<dbReference type="InterPro" id="IPR007922">
    <property type="entry name" value="DciA-like"/>
</dbReference>
<proteinExistence type="predicted"/>
<dbReference type="EMBL" id="AP025730">
    <property type="protein sequence ID" value="BDI07999.1"/>
    <property type="molecule type" value="Genomic_DNA"/>
</dbReference>
<dbReference type="Proteomes" id="UP001057498">
    <property type="component" value="Chromosome"/>
</dbReference>
<dbReference type="Pfam" id="PF05258">
    <property type="entry name" value="DciA"/>
    <property type="match status" value="1"/>
</dbReference>
<name>A0ABM7YTK5_9BURK</name>
<keyword evidence="2" id="KW-1185">Reference proteome</keyword>